<reference evidence="6" key="1">
    <citation type="journal article" date="2019" name="Int. J. Syst. Evol. Microbiol.">
        <title>The Global Catalogue of Microorganisms (GCM) 10K type strain sequencing project: providing services to taxonomists for standard genome sequencing and annotation.</title>
        <authorList>
            <consortium name="The Broad Institute Genomics Platform"/>
            <consortium name="The Broad Institute Genome Sequencing Center for Infectious Disease"/>
            <person name="Wu L."/>
            <person name="Ma J."/>
        </authorList>
    </citation>
    <scope>NUCLEOTIDE SEQUENCE [LARGE SCALE GENOMIC DNA]</scope>
    <source>
        <strain evidence="6">CCUG 66188</strain>
    </source>
</reference>
<sequence length="246" mass="27158">MRDSDEDKDQAGAAGSNSPLADHVYDEILSQIVSGPLEVGAKMPSENDYCRMLGVSRPIVRVALSRLGADGIVERKRGSGTYIKRRPSQRLADFVQPGDIDVLLQCLEYRIEIEGLAAGLAAQRRSDKQLIAIKSAFDRLSTEAVSDFITPESDLAFHQSIAAATGNIFYIDTMRMIQEQTVRLLTVSLNMARDRNKGRIGRVLEEHNAIYEAIVTGDPVMATAAMRIHLSRSRRRLTAATKDLNN</sequence>
<dbReference type="Gene3D" id="1.20.120.530">
    <property type="entry name" value="GntR ligand-binding domain-like"/>
    <property type="match status" value="1"/>
</dbReference>
<evidence type="ECO:0000313" key="5">
    <source>
        <dbReference type="EMBL" id="MFC6761585.1"/>
    </source>
</evidence>
<evidence type="ECO:0000313" key="6">
    <source>
        <dbReference type="Proteomes" id="UP001596353"/>
    </source>
</evidence>
<evidence type="ECO:0000256" key="1">
    <source>
        <dbReference type="ARBA" id="ARBA00023015"/>
    </source>
</evidence>
<dbReference type="InterPro" id="IPR036390">
    <property type="entry name" value="WH_DNA-bd_sf"/>
</dbReference>
<dbReference type="SMART" id="SM00895">
    <property type="entry name" value="FCD"/>
    <property type="match status" value="1"/>
</dbReference>
<dbReference type="Pfam" id="PF07729">
    <property type="entry name" value="FCD"/>
    <property type="match status" value="1"/>
</dbReference>
<comment type="caution">
    <text evidence="5">The sequence shown here is derived from an EMBL/GenBank/DDBJ whole genome shotgun (WGS) entry which is preliminary data.</text>
</comment>
<organism evidence="5 6">
    <name type="scientific">Sulfitobacter porphyrae</name>
    <dbReference type="NCBI Taxonomy" id="1246864"/>
    <lineage>
        <taxon>Bacteria</taxon>
        <taxon>Pseudomonadati</taxon>
        <taxon>Pseudomonadota</taxon>
        <taxon>Alphaproteobacteria</taxon>
        <taxon>Rhodobacterales</taxon>
        <taxon>Roseobacteraceae</taxon>
        <taxon>Sulfitobacter</taxon>
    </lineage>
</organism>
<accession>A0ABW2B786</accession>
<dbReference type="InterPro" id="IPR008920">
    <property type="entry name" value="TF_FadR/GntR_C"/>
</dbReference>
<dbReference type="InterPro" id="IPR011711">
    <property type="entry name" value="GntR_C"/>
</dbReference>
<evidence type="ECO:0000256" key="3">
    <source>
        <dbReference type="ARBA" id="ARBA00023163"/>
    </source>
</evidence>
<evidence type="ECO:0000256" key="2">
    <source>
        <dbReference type="ARBA" id="ARBA00023125"/>
    </source>
</evidence>
<dbReference type="EMBL" id="JBHSWG010000003">
    <property type="protein sequence ID" value="MFC6761585.1"/>
    <property type="molecule type" value="Genomic_DNA"/>
</dbReference>
<feature type="domain" description="HTH gntR-type" evidence="4">
    <location>
        <begin position="18"/>
        <end position="86"/>
    </location>
</feature>
<dbReference type="SUPFAM" id="SSF48008">
    <property type="entry name" value="GntR ligand-binding domain-like"/>
    <property type="match status" value="1"/>
</dbReference>
<dbReference type="CDD" id="cd07377">
    <property type="entry name" value="WHTH_GntR"/>
    <property type="match status" value="1"/>
</dbReference>
<dbReference type="PRINTS" id="PR00035">
    <property type="entry name" value="HTHGNTR"/>
</dbReference>
<dbReference type="Pfam" id="PF00392">
    <property type="entry name" value="GntR"/>
    <property type="match status" value="1"/>
</dbReference>
<protein>
    <submittedName>
        <fullName evidence="5">FadR/GntR family transcriptional regulator</fullName>
    </submittedName>
</protein>
<dbReference type="Gene3D" id="1.10.10.10">
    <property type="entry name" value="Winged helix-like DNA-binding domain superfamily/Winged helix DNA-binding domain"/>
    <property type="match status" value="1"/>
</dbReference>
<dbReference type="SUPFAM" id="SSF46785">
    <property type="entry name" value="Winged helix' DNA-binding domain"/>
    <property type="match status" value="1"/>
</dbReference>
<keyword evidence="6" id="KW-1185">Reference proteome</keyword>
<dbReference type="PROSITE" id="PS50949">
    <property type="entry name" value="HTH_GNTR"/>
    <property type="match status" value="1"/>
</dbReference>
<gene>
    <name evidence="5" type="ORF">ACFQFQ_22390</name>
</gene>
<dbReference type="Proteomes" id="UP001596353">
    <property type="component" value="Unassembled WGS sequence"/>
</dbReference>
<dbReference type="SMART" id="SM00345">
    <property type="entry name" value="HTH_GNTR"/>
    <property type="match status" value="1"/>
</dbReference>
<dbReference type="InterPro" id="IPR000524">
    <property type="entry name" value="Tscrpt_reg_HTH_GntR"/>
</dbReference>
<dbReference type="InterPro" id="IPR036388">
    <property type="entry name" value="WH-like_DNA-bd_sf"/>
</dbReference>
<keyword evidence="2" id="KW-0238">DNA-binding</keyword>
<evidence type="ECO:0000259" key="4">
    <source>
        <dbReference type="PROSITE" id="PS50949"/>
    </source>
</evidence>
<keyword evidence="1" id="KW-0805">Transcription regulation</keyword>
<name>A0ABW2B786_9RHOB</name>
<dbReference type="PANTHER" id="PTHR43537:SF44">
    <property type="entry name" value="GNTR FAMILY REGULATORY PROTEIN"/>
    <property type="match status" value="1"/>
</dbReference>
<proteinExistence type="predicted"/>
<dbReference type="PANTHER" id="PTHR43537">
    <property type="entry name" value="TRANSCRIPTIONAL REGULATOR, GNTR FAMILY"/>
    <property type="match status" value="1"/>
</dbReference>
<keyword evidence="3" id="KW-0804">Transcription</keyword>